<keyword evidence="2" id="KW-1185">Reference proteome</keyword>
<protein>
    <submittedName>
        <fullName evidence="1">Uncharacterized protein</fullName>
    </submittedName>
</protein>
<sequence length="52" mass="5960">MVETIMDKAEIKEVIEWCEEKGHSEHEILELIRRIVGAKPHSDIDSKSAEAQ</sequence>
<keyword evidence="1" id="KW-0614">Plasmid</keyword>
<evidence type="ECO:0000313" key="1">
    <source>
        <dbReference type="EMBL" id="AOZ97814.1"/>
    </source>
</evidence>
<dbReference type="EMBL" id="CP017832">
    <property type="protein sequence ID" value="AOZ97814.1"/>
    <property type="molecule type" value="Genomic_DNA"/>
</dbReference>
<dbReference type="KEGG" id="bhu:bhn_II015"/>
<geneLocation type="plasmid" evidence="2">
    <name>pnp144</name>
</geneLocation>
<dbReference type="AlphaFoldDB" id="A0A1D9P672"/>
<gene>
    <name evidence="1" type="ORF">bhn_II015</name>
</gene>
<accession>A0A1D9P672</accession>
<evidence type="ECO:0000313" key="2">
    <source>
        <dbReference type="Proteomes" id="UP000179284"/>
    </source>
</evidence>
<dbReference type="Proteomes" id="UP000179284">
    <property type="component" value="Plasmid pNP144"/>
</dbReference>
<proteinExistence type="predicted"/>
<dbReference type="RefSeq" id="WP_161487341.1">
    <property type="nucleotide sequence ID" value="NZ_CP017832.1"/>
</dbReference>
<organism evidence="1 2">
    <name type="scientific">Butyrivibrio hungatei</name>
    <dbReference type="NCBI Taxonomy" id="185008"/>
    <lineage>
        <taxon>Bacteria</taxon>
        <taxon>Bacillati</taxon>
        <taxon>Bacillota</taxon>
        <taxon>Clostridia</taxon>
        <taxon>Lachnospirales</taxon>
        <taxon>Lachnospiraceae</taxon>
        <taxon>Butyrivibrio</taxon>
    </lineage>
</organism>
<name>A0A1D9P672_9FIRM</name>
<reference evidence="2" key="1">
    <citation type="submission" date="2016-10" db="EMBL/GenBank/DDBJ databases">
        <title>The complete genome sequence of the rumen bacterium Butyrivibrio hungatei MB2003.</title>
        <authorList>
            <person name="Palevich N."/>
            <person name="Kelly W.J."/>
            <person name="Leahy S.C."/>
            <person name="Altermann E."/>
            <person name="Rakonjac J."/>
            <person name="Attwood G.T."/>
        </authorList>
    </citation>
    <scope>NUCLEOTIDE SEQUENCE [LARGE SCALE GENOMIC DNA]</scope>
    <source>
        <strain evidence="2">MB2003</strain>
        <plasmid evidence="2">Plasmid pnp144</plasmid>
    </source>
</reference>